<evidence type="ECO:0000313" key="1">
    <source>
        <dbReference type="EMBL" id="JAH04447.1"/>
    </source>
</evidence>
<dbReference type="EMBL" id="GBXM01104130">
    <property type="protein sequence ID" value="JAH04447.1"/>
    <property type="molecule type" value="Transcribed_RNA"/>
</dbReference>
<dbReference type="AlphaFoldDB" id="A0A0E9PJI3"/>
<accession>A0A0E9PJI3</accession>
<name>A0A0E9PJI3_ANGAN</name>
<proteinExistence type="predicted"/>
<organism evidence="1">
    <name type="scientific">Anguilla anguilla</name>
    <name type="common">European freshwater eel</name>
    <name type="synonym">Muraena anguilla</name>
    <dbReference type="NCBI Taxonomy" id="7936"/>
    <lineage>
        <taxon>Eukaryota</taxon>
        <taxon>Metazoa</taxon>
        <taxon>Chordata</taxon>
        <taxon>Craniata</taxon>
        <taxon>Vertebrata</taxon>
        <taxon>Euteleostomi</taxon>
        <taxon>Actinopterygii</taxon>
        <taxon>Neopterygii</taxon>
        <taxon>Teleostei</taxon>
        <taxon>Anguilliformes</taxon>
        <taxon>Anguillidae</taxon>
        <taxon>Anguilla</taxon>
    </lineage>
</organism>
<sequence>MVKGKRAVTMYRMLMVLGTFHCKDGSRLYMCSSLR</sequence>
<reference evidence="1" key="1">
    <citation type="submission" date="2014-11" db="EMBL/GenBank/DDBJ databases">
        <authorList>
            <person name="Amaro Gonzalez C."/>
        </authorList>
    </citation>
    <scope>NUCLEOTIDE SEQUENCE</scope>
</reference>
<reference evidence="1" key="2">
    <citation type="journal article" date="2015" name="Fish Shellfish Immunol.">
        <title>Early steps in the European eel (Anguilla anguilla)-Vibrio vulnificus interaction in the gills: Role of the RtxA13 toxin.</title>
        <authorList>
            <person name="Callol A."/>
            <person name="Pajuelo D."/>
            <person name="Ebbesson L."/>
            <person name="Teles M."/>
            <person name="MacKenzie S."/>
            <person name="Amaro C."/>
        </authorList>
    </citation>
    <scope>NUCLEOTIDE SEQUENCE</scope>
</reference>
<protein>
    <submittedName>
        <fullName evidence="1">Uncharacterized protein</fullName>
    </submittedName>
</protein>